<keyword evidence="2" id="KW-0732">Signal</keyword>
<feature type="signal peptide" evidence="2">
    <location>
        <begin position="1"/>
        <end position="28"/>
    </location>
</feature>
<reference evidence="3 4" key="1">
    <citation type="submission" date="2018-06" db="EMBL/GenBank/DDBJ databases">
        <title>Genomic Encyclopedia of Type Strains, Phase IV (KMG-IV): sequencing the most valuable type-strain genomes for metagenomic binning, comparative biology and taxonomic classification.</title>
        <authorList>
            <person name="Goeker M."/>
        </authorList>
    </citation>
    <scope>NUCLEOTIDE SEQUENCE [LARGE SCALE GENOMIC DNA]</scope>
    <source>
        <strain evidence="3 4">DSM 25532</strain>
    </source>
</reference>
<evidence type="ECO:0000256" key="2">
    <source>
        <dbReference type="SAM" id="SignalP"/>
    </source>
</evidence>
<evidence type="ECO:0000313" key="4">
    <source>
        <dbReference type="Proteomes" id="UP000253426"/>
    </source>
</evidence>
<dbReference type="EMBL" id="QNRR01000010">
    <property type="protein sequence ID" value="RBP39099.1"/>
    <property type="molecule type" value="Genomic_DNA"/>
</dbReference>
<dbReference type="InterPro" id="IPR021862">
    <property type="entry name" value="DUF3472"/>
</dbReference>
<name>A0A366HB18_9BACT</name>
<dbReference type="Proteomes" id="UP000253426">
    <property type="component" value="Unassembled WGS sequence"/>
</dbReference>
<gene>
    <name evidence="3" type="ORF">DES53_110123</name>
</gene>
<dbReference type="RefSeq" id="WP_113960865.1">
    <property type="nucleotide sequence ID" value="NZ_QNRR01000010.1"/>
</dbReference>
<evidence type="ECO:0000256" key="1">
    <source>
        <dbReference type="SAM" id="MobiDB-lite"/>
    </source>
</evidence>
<proteinExistence type="predicted"/>
<feature type="region of interest" description="Disordered" evidence="1">
    <location>
        <begin position="254"/>
        <end position="295"/>
    </location>
</feature>
<accession>A0A366HB18</accession>
<protein>
    <submittedName>
        <fullName evidence="3">Uncharacterized protein DUF5077</fullName>
    </submittedName>
</protein>
<dbReference type="OrthoDB" id="6014523at2"/>
<comment type="caution">
    <text evidence="3">The sequence shown here is derived from an EMBL/GenBank/DDBJ whole genome shotgun (WGS) entry which is preliminary data.</text>
</comment>
<keyword evidence="4" id="KW-1185">Reference proteome</keyword>
<dbReference type="Pfam" id="PF11958">
    <property type="entry name" value="DUF3472"/>
    <property type="match status" value="1"/>
</dbReference>
<dbReference type="AlphaFoldDB" id="A0A366HB18"/>
<evidence type="ECO:0000313" key="3">
    <source>
        <dbReference type="EMBL" id="RBP39099.1"/>
    </source>
</evidence>
<organism evidence="3 4">
    <name type="scientific">Roseimicrobium gellanilyticum</name>
    <dbReference type="NCBI Taxonomy" id="748857"/>
    <lineage>
        <taxon>Bacteria</taxon>
        <taxon>Pseudomonadati</taxon>
        <taxon>Verrucomicrobiota</taxon>
        <taxon>Verrucomicrobiia</taxon>
        <taxon>Verrucomicrobiales</taxon>
        <taxon>Verrucomicrobiaceae</taxon>
        <taxon>Roseimicrobium</taxon>
    </lineage>
</organism>
<sequence>MKLCHSLRSLPVFLLTFGSLMTSMPVVADENGKAVEPNAACSIHLGWPAPAAEWFYLEGRVETSTAGSYFMVCGWNTGYFGVQELGKGRKVGIFSVWDPTKGDNPEAVKLEDRVEILAQGKDVKVSRFGGEGTGGKSMTDFPWEIGETLRCVVQARVEGEKTAYTGWLWQPKEKAWKLMATFRVHTGGKPLSGLYSFVEDFRRDGKSVHEVRRAVFGNGWVRTVEGQTQPLTKARFTHSKAPTEAGELIDAGHAPGGLYLQNGGDTKKSVSPGTVLEMKDAPKTPPADLPVELNQ</sequence>
<feature type="chain" id="PRO_5016801830" evidence="2">
    <location>
        <begin position="29"/>
        <end position="295"/>
    </location>
</feature>